<name>A0A9J7LF81_BRAFL</name>
<keyword evidence="5" id="KW-1185">Reference proteome</keyword>
<sequence length="183" mass="20021">MGVLAVIFLGCVALLSASCSAESSQKQAEVVELLENSLRILEDAFDKEQQLEQQQDISEVSRYIVAGVKTGTKSWRTDYRCGAGYNAPNGKPAECSAIGWFPCCSPEGFCGKSRNHCECPDCLDYRKVSWRNDGRCGRNYKAPNGQQAECNPGGNGPCCSKSGWCGNSRKHCRCYGCTDYSKN</sequence>
<dbReference type="AlphaFoldDB" id="A0A9J7LF81"/>
<accession>A0A9J7LF81</accession>
<dbReference type="Proteomes" id="UP000001554">
    <property type="component" value="Chromosome 7"/>
</dbReference>
<dbReference type="OrthoDB" id="5804977at2759"/>
<evidence type="ECO:0000256" key="2">
    <source>
        <dbReference type="PROSITE-ProRule" id="PRU00261"/>
    </source>
</evidence>
<dbReference type="KEGG" id="bfo:118419471"/>
<protein>
    <submittedName>
        <fullName evidence="6">Lectin-B-like</fullName>
    </submittedName>
</protein>
<organism evidence="5 6">
    <name type="scientific">Branchiostoma floridae</name>
    <name type="common">Florida lancelet</name>
    <name type="synonym">Amphioxus</name>
    <dbReference type="NCBI Taxonomy" id="7739"/>
    <lineage>
        <taxon>Eukaryota</taxon>
        <taxon>Metazoa</taxon>
        <taxon>Chordata</taxon>
        <taxon>Cephalochordata</taxon>
        <taxon>Leptocardii</taxon>
        <taxon>Amphioxiformes</taxon>
        <taxon>Branchiostomatidae</taxon>
        <taxon>Branchiostoma</taxon>
    </lineage>
</organism>
<evidence type="ECO:0000313" key="5">
    <source>
        <dbReference type="Proteomes" id="UP000001554"/>
    </source>
</evidence>
<reference evidence="5" key="1">
    <citation type="journal article" date="2020" name="Nat. Ecol. Evol.">
        <title>Deeply conserved synteny resolves early events in vertebrate evolution.</title>
        <authorList>
            <person name="Simakov O."/>
            <person name="Marletaz F."/>
            <person name="Yue J.X."/>
            <person name="O'Connell B."/>
            <person name="Jenkins J."/>
            <person name="Brandt A."/>
            <person name="Calef R."/>
            <person name="Tung C.H."/>
            <person name="Huang T.K."/>
            <person name="Schmutz J."/>
            <person name="Satoh N."/>
            <person name="Yu J.K."/>
            <person name="Putnam N.H."/>
            <person name="Green R.E."/>
            <person name="Rokhsar D.S."/>
        </authorList>
    </citation>
    <scope>NUCLEOTIDE SEQUENCE [LARGE SCALE GENOMIC DNA]</scope>
    <source>
        <strain evidence="5">S238N-H82</strain>
    </source>
</reference>
<gene>
    <name evidence="6" type="primary">LOC118419471</name>
</gene>
<feature type="domain" description="Chitin-binding type-1" evidence="4">
    <location>
        <begin position="133"/>
        <end position="183"/>
    </location>
</feature>
<evidence type="ECO:0000256" key="1">
    <source>
        <dbReference type="ARBA" id="ARBA00022669"/>
    </source>
</evidence>
<dbReference type="PROSITE" id="PS50941">
    <property type="entry name" value="CHIT_BIND_I_2"/>
    <property type="match status" value="1"/>
</dbReference>
<comment type="caution">
    <text evidence="2">Lacks conserved residue(s) required for the propagation of feature annotation.</text>
</comment>
<dbReference type="GO" id="GO:0008061">
    <property type="term" value="F:chitin binding"/>
    <property type="evidence" value="ECO:0007669"/>
    <property type="project" value="UniProtKB-UniRule"/>
</dbReference>
<feature type="disulfide bond" evidence="2">
    <location>
        <begin position="158"/>
        <end position="172"/>
    </location>
</feature>
<dbReference type="GeneID" id="118419471"/>
<dbReference type="InterPro" id="IPR001002">
    <property type="entry name" value="Chitin-bd_1"/>
</dbReference>
<evidence type="ECO:0000256" key="3">
    <source>
        <dbReference type="SAM" id="SignalP"/>
    </source>
</evidence>
<dbReference type="RefSeq" id="XP_035681744.1">
    <property type="nucleotide sequence ID" value="XM_035825851.1"/>
</dbReference>
<keyword evidence="3" id="KW-0732">Signal</keyword>
<evidence type="ECO:0000313" key="6">
    <source>
        <dbReference type="RefSeq" id="XP_035681744.1"/>
    </source>
</evidence>
<keyword evidence="2" id="KW-1015">Disulfide bond</keyword>
<keyword evidence="1 2" id="KW-0147">Chitin-binding</keyword>
<feature type="chain" id="PRO_5039889191" evidence="3">
    <location>
        <begin position="22"/>
        <end position="183"/>
    </location>
</feature>
<dbReference type="Gene3D" id="3.30.60.10">
    <property type="entry name" value="Endochitinase-like"/>
    <property type="match status" value="1"/>
</dbReference>
<reference evidence="6" key="2">
    <citation type="submission" date="2025-08" db="UniProtKB">
        <authorList>
            <consortium name="RefSeq"/>
        </authorList>
    </citation>
    <scope>IDENTIFICATION</scope>
    <source>
        <strain evidence="6">S238N-H82</strain>
        <tissue evidence="6">Testes</tissue>
    </source>
</reference>
<proteinExistence type="predicted"/>
<evidence type="ECO:0000259" key="4">
    <source>
        <dbReference type="PROSITE" id="PS50941"/>
    </source>
</evidence>
<feature type="signal peptide" evidence="3">
    <location>
        <begin position="1"/>
        <end position="21"/>
    </location>
</feature>
<dbReference type="InterPro" id="IPR036861">
    <property type="entry name" value="Endochitinase-like_sf"/>
</dbReference>